<organism evidence="9 10">
    <name type="scientific">Virgibacillus kekensis</name>
    <dbReference type="NCBI Taxonomy" id="202261"/>
    <lineage>
        <taxon>Bacteria</taxon>
        <taxon>Bacillati</taxon>
        <taxon>Bacillota</taxon>
        <taxon>Bacilli</taxon>
        <taxon>Bacillales</taxon>
        <taxon>Bacillaceae</taxon>
        <taxon>Virgibacillus</taxon>
    </lineage>
</organism>
<proteinExistence type="inferred from homology"/>
<gene>
    <name evidence="9" type="ORF">ACFO3D_10300</name>
</gene>
<dbReference type="CDD" id="cd06261">
    <property type="entry name" value="TM_PBP2"/>
    <property type="match status" value="1"/>
</dbReference>
<keyword evidence="10" id="KW-1185">Reference proteome</keyword>
<evidence type="ECO:0000256" key="3">
    <source>
        <dbReference type="ARBA" id="ARBA00022475"/>
    </source>
</evidence>
<dbReference type="PANTHER" id="PTHR30151:SF19">
    <property type="entry name" value="ABC TRANSPORTER PERMEASE"/>
    <property type="match status" value="1"/>
</dbReference>
<dbReference type="InterPro" id="IPR035906">
    <property type="entry name" value="MetI-like_sf"/>
</dbReference>
<dbReference type="SUPFAM" id="SSF161098">
    <property type="entry name" value="MetI-like"/>
    <property type="match status" value="1"/>
</dbReference>
<evidence type="ECO:0000256" key="4">
    <source>
        <dbReference type="ARBA" id="ARBA00022692"/>
    </source>
</evidence>
<evidence type="ECO:0000256" key="7">
    <source>
        <dbReference type="RuleBase" id="RU363032"/>
    </source>
</evidence>
<evidence type="ECO:0000259" key="8">
    <source>
        <dbReference type="PROSITE" id="PS50928"/>
    </source>
</evidence>
<feature type="transmembrane region" description="Helical" evidence="7">
    <location>
        <begin position="23"/>
        <end position="50"/>
    </location>
</feature>
<feature type="transmembrane region" description="Helical" evidence="7">
    <location>
        <begin position="205"/>
        <end position="227"/>
    </location>
</feature>
<evidence type="ECO:0000313" key="9">
    <source>
        <dbReference type="EMBL" id="MFC4558598.1"/>
    </source>
</evidence>
<evidence type="ECO:0000256" key="1">
    <source>
        <dbReference type="ARBA" id="ARBA00004651"/>
    </source>
</evidence>
<reference evidence="10" key="1">
    <citation type="journal article" date="2019" name="Int. J. Syst. Evol. Microbiol.">
        <title>The Global Catalogue of Microorganisms (GCM) 10K type strain sequencing project: providing services to taxonomists for standard genome sequencing and annotation.</title>
        <authorList>
            <consortium name="The Broad Institute Genomics Platform"/>
            <consortium name="The Broad Institute Genome Sequencing Center for Infectious Disease"/>
            <person name="Wu L."/>
            <person name="Ma J."/>
        </authorList>
    </citation>
    <scope>NUCLEOTIDE SEQUENCE [LARGE SCALE GENOMIC DNA]</scope>
    <source>
        <strain evidence="10">CGMCC 4.7426</strain>
    </source>
</reference>
<evidence type="ECO:0000256" key="5">
    <source>
        <dbReference type="ARBA" id="ARBA00022989"/>
    </source>
</evidence>
<evidence type="ECO:0000313" key="10">
    <source>
        <dbReference type="Proteomes" id="UP001595989"/>
    </source>
</evidence>
<feature type="transmembrane region" description="Helical" evidence="7">
    <location>
        <begin position="114"/>
        <end position="133"/>
    </location>
</feature>
<dbReference type="EMBL" id="JBHSFU010000005">
    <property type="protein sequence ID" value="MFC4558598.1"/>
    <property type="molecule type" value="Genomic_DNA"/>
</dbReference>
<evidence type="ECO:0000256" key="6">
    <source>
        <dbReference type="ARBA" id="ARBA00023136"/>
    </source>
</evidence>
<keyword evidence="2 7" id="KW-0813">Transport</keyword>
<feature type="transmembrane region" description="Helical" evidence="7">
    <location>
        <begin position="80"/>
        <end position="102"/>
    </location>
</feature>
<dbReference type="PROSITE" id="PS50928">
    <property type="entry name" value="ABC_TM1"/>
    <property type="match status" value="1"/>
</dbReference>
<evidence type="ECO:0000256" key="2">
    <source>
        <dbReference type="ARBA" id="ARBA00022448"/>
    </source>
</evidence>
<dbReference type="Gene3D" id="1.10.3720.10">
    <property type="entry name" value="MetI-like"/>
    <property type="match status" value="1"/>
</dbReference>
<keyword evidence="3" id="KW-1003">Cell membrane</keyword>
<feature type="transmembrane region" description="Helical" evidence="7">
    <location>
        <begin position="239"/>
        <end position="256"/>
    </location>
</feature>
<feature type="domain" description="ABC transmembrane type-1" evidence="8">
    <location>
        <begin position="76"/>
        <end position="256"/>
    </location>
</feature>
<dbReference type="InterPro" id="IPR000515">
    <property type="entry name" value="MetI-like"/>
</dbReference>
<name>A0ABV9DLZ8_9BACI</name>
<keyword evidence="6 7" id="KW-0472">Membrane</keyword>
<dbReference type="Proteomes" id="UP001595989">
    <property type="component" value="Unassembled WGS sequence"/>
</dbReference>
<keyword evidence="4 7" id="KW-0812">Transmembrane</keyword>
<protein>
    <submittedName>
        <fullName evidence="9">ABC transporter permease</fullName>
    </submittedName>
</protein>
<accession>A0ABV9DLZ8</accession>
<keyword evidence="5 7" id="KW-1133">Transmembrane helix</keyword>
<feature type="transmembrane region" description="Helical" evidence="7">
    <location>
        <begin position="139"/>
        <end position="161"/>
    </location>
</feature>
<comment type="subcellular location">
    <subcellularLocation>
        <location evidence="1 7">Cell membrane</location>
        <topology evidence="1 7">Multi-pass membrane protein</topology>
    </subcellularLocation>
</comment>
<dbReference type="Pfam" id="PF00528">
    <property type="entry name" value="BPD_transp_1"/>
    <property type="match status" value="1"/>
</dbReference>
<dbReference type="PANTHER" id="PTHR30151">
    <property type="entry name" value="ALKANE SULFONATE ABC TRANSPORTER-RELATED, MEMBRANE SUBUNIT"/>
    <property type="match status" value="1"/>
</dbReference>
<comment type="similarity">
    <text evidence="7">Belongs to the binding-protein-dependent transport system permease family.</text>
</comment>
<comment type="caution">
    <text evidence="9">The sequence shown here is derived from an EMBL/GenBank/DDBJ whole genome shotgun (WGS) entry which is preliminary data.</text>
</comment>
<dbReference type="RefSeq" id="WP_390295571.1">
    <property type="nucleotide sequence ID" value="NZ_JBHSFU010000005.1"/>
</dbReference>
<sequence>MIYNPERRLLQHNKDRLNREKKITLLTHAGSFLILIVLWELAGILGWISISPLRSPVELIGWSAQTIINGEMLAHVKSTITAVLLGWISGVIAGILAAILIWSSRWISIIAGPYLKLIESFPKIAVIPLLLFLPVADHIAITAVCLVIVFLSIIISSYNSFLGVDPNYKRILGGLGMGRWRIFIRAILPASFPVIFSEAKTSTRLAWAGVIVAELLAGEEGLGYLLVNRMRVSDYGTMILTLFIIIFLSAILYRLMDQLEKWIIKNRYN</sequence>